<gene>
    <name evidence="5" type="ORF">HDIA_3690</name>
</gene>
<dbReference type="KEGG" id="hdi:HDIA_3690"/>
<dbReference type="GO" id="GO:0072380">
    <property type="term" value="C:TRC complex"/>
    <property type="evidence" value="ECO:0007669"/>
    <property type="project" value="TreeGrafter"/>
</dbReference>
<dbReference type="SMART" id="SM00028">
    <property type="entry name" value="TPR"/>
    <property type="match status" value="3"/>
</dbReference>
<dbReference type="InterPro" id="IPR047150">
    <property type="entry name" value="SGT"/>
</dbReference>
<dbReference type="SUPFAM" id="SSF48452">
    <property type="entry name" value="TPR-like"/>
    <property type="match status" value="1"/>
</dbReference>
<feature type="chain" id="PRO_5012203396" evidence="4">
    <location>
        <begin position="21"/>
        <end position="223"/>
    </location>
</feature>
<evidence type="ECO:0000313" key="6">
    <source>
        <dbReference type="Proteomes" id="UP000223606"/>
    </source>
</evidence>
<keyword evidence="2 3" id="KW-0802">TPR repeat</keyword>
<dbReference type="EMBL" id="LT960614">
    <property type="protein sequence ID" value="SON57231.1"/>
    <property type="molecule type" value="Genomic_DNA"/>
</dbReference>
<evidence type="ECO:0000256" key="3">
    <source>
        <dbReference type="PROSITE-ProRule" id="PRU00339"/>
    </source>
</evidence>
<dbReference type="PANTHER" id="PTHR45831">
    <property type="entry name" value="LD24721P"/>
    <property type="match status" value="1"/>
</dbReference>
<dbReference type="Gene3D" id="1.25.40.10">
    <property type="entry name" value="Tetratricopeptide repeat domain"/>
    <property type="match status" value="1"/>
</dbReference>
<dbReference type="InterPro" id="IPR011990">
    <property type="entry name" value="TPR-like_helical_dom_sf"/>
</dbReference>
<dbReference type="PANTHER" id="PTHR45831:SF2">
    <property type="entry name" value="LD24721P"/>
    <property type="match status" value="1"/>
</dbReference>
<organism evidence="5 6">
    <name type="scientific">Hartmannibacter diazotrophicus</name>
    <dbReference type="NCBI Taxonomy" id="1482074"/>
    <lineage>
        <taxon>Bacteria</taxon>
        <taxon>Pseudomonadati</taxon>
        <taxon>Pseudomonadota</taxon>
        <taxon>Alphaproteobacteria</taxon>
        <taxon>Hyphomicrobiales</taxon>
        <taxon>Pleomorphomonadaceae</taxon>
        <taxon>Hartmannibacter</taxon>
    </lineage>
</organism>
<feature type="repeat" description="TPR" evidence="3">
    <location>
        <begin position="137"/>
        <end position="170"/>
    </location>
</feature>
<dbReference type="GO" id="GO:0016020">
    <property type="term" value="C:membrane"/>
    <property type="evidence" value="ECO:0007669"/>
    <property type="project" value="TreeGrafter"/>
</dbReference>
<dbReference type="InterPro" id="IPR019734">
    <property type="entry name" value="TPR_rpt"/>
</dbReference>
<evidence type="ECO:0000256" key="2">
    <source>
        <dbReference type="ARBA" id="ARBA00022803"/>
    </source>
</evidence>
<feature type="repeat" description="TPR" evidence="3">
    <location>
        <begin position="171"/>
        <end position="204"/>
    </location>
</feature>
<dbReference type="Pfam" id="PF13181">
    <property type="entry name" value="TPR_8"/>
    <property type="match status" value="1"/>
</dbReference>
<accession>A0A2C9DBY2</accession>
<keyword evidence="1" id="KW-0677">Repeat</keyword>
<protein>
    <submittedName>
        <fullName evidence="5">Putative PEP-CTERM system TPR-repeat lipoprotein</fullName>
    </submittedName>
</protein>
<dbReference type="Proteomes" id="UP000223606">
    <property type="component" value="Chromosome 1"/>
</dbReference>
<keyword evidence="6" id="KW-1185">Reference proteome</keyword>
<dbReference type="OrthoDB" id="9815010at2"/>
<dbReference type="AlphaFoldDB" id="A0A2C9DBY2"/>
<keyword evidence="4" id="KW-0732">Signal</keyword>
<dbReference type="PROSITE" id="PS50005">
    <property type="entry name" value="TPR"/>
    <property type="match status" value="2"/>
</dbReference>
<evidence type="ECO:0000313" key="5">
    <source>
        <dbReference type="EMBL" id="SON57231.1"/>
    </source>
</evidence>
<keyword evidence="5" id="KW-0449">Lipoprotein</keyword>
<reference evidence="6" key="1">
    <citation type="submission" date="2017-09" db="EMBL/GenBank/DDBJ databases">
        <title>Genome sequence of Nannocystis excedens DSM 71.</title>
        <authorList>
            <person name="Blom J."/>
        </authorList>
    </citation>
    <scope>NUCLEOTIDE SEQUENCE [LARGE SCALE GENOMIC DNA]</scope>
    <source>
        <strain evidence="6">type strain: E19</strain>
    </source>
</reference>
<name>A0A2C9DBY2_9HYPH</name>
<evidence type="ECO:0000256" key="1">
    <source>
        <dbReference type="ARBA" id="ARBA00022737"/>
    </source>
</evidence>
<dbReference type="RefSeq" id="WP_157775731.1">
    <property type="nucleotide sequence ID" value="NZ_LT960614.1"/>
</dbReference>
<dbReference type="GO" id="GO:0006620">
    <property type="term" value="P:post-translational protein targeting to endoplasmic reticulum membrane"/>
    <property type="evidence" value="ECO:0007669"/>
    <property type="project" value="TreeGrafter"/>
</dbReference>
<dbReference type="GO" id="GO:0060090">
    <property type="term" value="F:molecular adaptor activity"/>
    <property type="evidence" value="ECO:0007669"/>
    <property type="project" value="TreeGrafter"/>
</dbReference>
<proteinExistence type="predicted"/>
<sequence length="223" mass="24227">MLTPLAVLACLAAATVAGQAKTTPPAAAIAPSQAKPDLPLLEDEEEANPFSPDKPNAPAVVDKTDKTLNDLFSKLAAAGSVVEAHPYEQRILKRLIQTDSDTVNLMMGWTIAAMTKQRYGEALDLLDQILILKPDYAEAYNKRATVYFLLDDYGHSVADIEHALALEPRHFGALSGLAGILQRIGEDKEAYEVYQKLLQIHPNLPNARSAMEKLAPEVAGRDI</sequence>
<evidence type="ECO:0000256" key="4">
    <source>
        <dbReference type="SAM" id="SignalP"/>
    </source>
</evidence>
<feature type="signal peptide" evidence="4">
    <location>
        <begin position="1"/>
        <end position="20"/>
    </location>
</feature>